<dbReference type="AlphaFoldDB" id="A0A8J7PLW6"/>
<evidence type="ECO:0000313" key="3">
    <source>
        <dbReference type="EMBL" id="MBN8661065.1"/>
    </source>
</evidence>
<dbReference type="InterPro" id="IPR013693">
    <property type="entry name" value="SpoIID/LytB_N"/>
</dbReference>
<feature type="region of interest" description="Disordered" evidence="1">
    <location>
        <begin position="407"/>
        <end position="448"/>
    </location>
</feature>
<dbReference type="Pfam" id="PF08486">
    <property type="entry name" value="SpoIID"/>
    <property type="match status" value="1"/>
</dbReference>
<dbReference type="InterPro" id="IPR013486">
    <property type="entry name" value="SpoIID/LytB"/>
</dbReference>
<comment type="caution">
    <text evidence="3">The sequence shown here is derived from an EMBL/GenBank/DDBJ whole genome shotgun (WGS) entry which is preliminary data.</text>
</comment>
<evidence type="ECO:0000256" key="1">
    <source>
        <dbReference type="SAM" id="MobiDB-lite"/>
    </source>
</evidence>
<sequence>MPQPSPASKWLSSPASYLALGLLATLILLITSGLLPVKAKAKSPAPLHSTTMMAFNPYPMMVHPIRIGLTVRSPMARVAVWQQGAVFVDGRPIFVLKPGLVYAITPGKITELATGTAVAIPYDRRTVVSAPDFRVWTANRWYRGCLEIINMPSYVTAVNLLDLEEYLLGVVPSEMPSSWHLEALKSQAVAARSYAYAHMGSGSKWKSEGFDLVPDVRDQAYKGLAAEAQSTFVAVHATRGLVLKDSGQVKPGFYRATVGDSEFENLNIRKSVVSQSTMEKITGVKDIVGVTVRQWDGIGNAVRVAVMGTKGGREVDGIALAKMLNFSTPGILDVHEEGNNWVFTCRGPGNGSRGLSQHGANKLAKGGWRFDQILQQYYQDSDGKLRLDFMPGYHAMSAARPMHLHKPAPKKTVNYTKGPLIETAPQPQQQGEKEKEKETVKDDTNFTP</sequence>
<evidence type="ECO:0000313" key="4">
    <source>
        <dbReference type="Proteomes" id="UP000664277"/>
    </source>
</evidence>
<protein>
    <submittedName>
        <fullName evidence="3">SpoIID/LytB domain-containing protein</fullName>
    </submittedName>
</protein>
<dbReference type="NCBIfam" id="TIGR02669">
    <property type="entry name" value="SpoIID_LytB"/>
    <property type="match status" value="1"/>
</dbReference>
<evidence type="ECO:0000259" key="2">
    <source>
        <dbReference type="Pfam" id="PF08486"/>
    </source>
</evidence>
<dbReference type="GO" id="GO:0030435">
    <property type="term" value="P:sporulation resulting in formation of a cellular spore"/>
    <property type="evidence" value="ECO:0007669"/>
    <property type="project" value="InterPro"/>
</dbReference>
<feature type="domain" description="Sporulation stage II protein D amidase enhancer LytB N-terminal" evidence="2">
    <location>
        <begin position="155"/>
        <end position="243"/>
    </location>
</feature>
<dbReference type="EMBL" id="JAFLCK010000016">
    <property type="protein sequence ID" value="MBN8661065.1"/>
    <property type="molecule type" value="Genomic_DNA"/>
</dbReference>
<dbReference type="Proteomes" id="UP000664277">
    <property type="component" value="Unassembled WGS sequence"/>
</dbReference>
<feature type="compositionally biased region" description="Basic and acidic residues" evidence="1">
    <location>
        <begin position="431"/>
        <end position="448"/>
    </location>
</feature>
<gene>
    <name evidence="3" type="ORF">J0M35_11920</name>
</gene>
<name>A0A8J7PLW6_9BACT</name>
<reference evidence="3" key="1">
    <citation type="submission" date="2021-02" db="EMBL/GenBank/DDBJ databases">
        <title>Genome-Resolved Metagenomics of a Microbial Community Performing Photosynthetic Biological Nutrient Removal.</title>
        <authorList>
            <person name="Mcdaniel E.A."/>
        </authorList>
    </citation>
    <scope>NUCLEOTIDE SEQUENCE</scope>
    <source>
        <strain evidence="3">UWPOB_OBS1</strain>
    </source>
</reference>
<proteinExistence type="predicted"/>
<organism evidence="3 4">
    <name type="scientific">Candidatus Obscuribacter phosphatis</name>
    <dbReference type="NCBI Taxonomy" id="1906157"/>
    <lineage>
        <taxon>Bacteria</taxon>
        <taxon>Bacillati</taxon>
        <taxon>Candidatus Melainabacteria</taxon>
        <taxon>Candidatus Obscuribacterales</taxon>
        <taxon>Candidatus Obscuribacteraceae</taxon>
        <taxon>Candidatus Obscuribacter</taxon>
    </lineage>
</organism>
<accession>A0A8J7PLW6</accession>